<gene>
    <name evidence="2" type="ORF">BOTBODRAFT_266365</name>
</gene>
<proteinExistence type="predicted"/>
<dbReference type="STRING" id="930990.A0A067MMT9"/>
<dbReference type="Proteomes" id="UP000027195">
    <property type="component" value="Unassembled WGS sequence"/>
</dbReference>
<dbReference type="AlphaFoldDB" id="A0A067MMT9"/>
<accession>A0A067MMT9</accession>
<dbReference type="HOGENOM" id="CLU_024199_1_2_1"/>
<dbReference type="InterPro" id="IPR001810">
    <property type="entry name" value="F-box_dom"/>
</dbReference>
<protein>
    <recommendedName>
        <fullName evidence="1">F-box domain-containing protein</fullName>
    </recommendedName>
</protein>
<dbReference type="InterPro" id="IPR032675">
    <property type="entry name" value="LRR_dom_sf"/>
</dbReference>
<evidence type="ECO:0000313" key="3">
    <source>
        <dbReference type="Proteomes" id="UP000027195"/>
    </source>
</evidence>
<evidence type="ECO:0000259" key="1">
    <source>
        <dbReference type="Pfam" id="PF12937"/>
    </source>
</evidence>
<reference evidence="3" key="1">
    <citation type="journal article" date="2014" name="Proc. Natl. Acad. Sci. U.S.A.">
        <title>Extensive sampling of basidiomycete genomes demonstrates inadequacy of the white-rot/brown-rot paradigm for wood decay fungi.</title>
        <authorList>
            <person name="Riley R."/>
            <person name="Salamov A.A."/>
            <person name="Brown D.W."/>
            <person name="Nagy L.G."/>
            <person name="Floudas D."/>
            <person name="Held B.W."/>
            <person name="Levasseur A."/>
            <person name="Lombard V."/>
            <person name="Morin E."/>
            <person name="Otillar R."/>
            <person name="Lindquist E.A."/>
            <person name="Sun H."/>
            <person name="LaButti K.M."/>
            <person name="Schmutz J."/>
            <person name="Jabbour D."/>
            <person name="Luo H."/>
            <person name="Baker S.E."/>
            <person name="Pisabarro A.G."/>
            <person name="Walton J.D."/>
            <person name="Blanchette R.A."/>
            <person name="Henrissat B."/>
            <person name="Martin F."/>
            <person name="Cullen D."/>
            <person name="Hibbett D.S."/>
            <person name="Grigoriev I.V."/>
        </authorList>
    </citation>
    <scope>NUCLEOTIDE SEQUENCE [LARGE SCALE GENOMIC DNA]</scope>
    <source>
        <strain evidence="3">FD-172 SS1</strain>
    </source>
</reference>
<dbReference type="Gene3D" id="3.80.10.10">
    <property type="entry name" value="Ribonuclease Inhibitor"/>
    <property type="match status" value="1"/>
</dbReference>
<dbReference type="OrthoDB" id="3172239at2759"/>
<keyword evidence="3" id="KW-1185">Reference proteome</keyword>
<dbReference type="SUPFAM" id="SSF52047">
    <property type="entry name" value="RNI-like"/>
    <property type="match status" value="1"/>
</dbReference>
<feature type="domain" description="F-box" evidence="1">
    <location>
        <begin position="101"/>
        <end position="156"/>
    </location>
</feature>
<evidence type="ECO:0000313" key="2">
    <source>
        <dbReference type="EMBL" id="KDQ16045.1"/>
    </source>
</evidence>
<sequence length="542" mass="61242">MDMESIVLGTIPHLVQMLCQSVYENGGHKNTEGFTKPAAAFDFSSPFKIPNQSGRDLLERLDEEFEVIKIACDYAVRAVEFYTGQMMSKIRAHRNELRPIYRLPIEILSLVFEFTEGCAKNSLRLLPRRAPLTLSQVSKQWRELAFNTPRLWTKIDAMNGRISDVFIARSKRASLNIELARPPKDPTLPNIVLDCFVWYCHETFWDFIRPLLPHIHRWESLALEELTYDDAGAYLVHSAPRLERLTMRNFDGRFGHTLPDTFLGGCTPQLRDLEVCNVKLPLTSPIYTGLRRLHLENNIYDISTIRHLLVVLAACPLLEDLAILNEFFCGLADSNSRKPHTPVFLNHLRRMDACTEGRTDIHDIISALVVPPSLYLSMSLAYRGLAHGLTLRDALPTSYPNIALIDTLALEIHSSTANFHLVGENAGRNQTLLDIRCDYRTDSNLLTLIECPSSFVDLLALTPSLRLCPLLDTLHLGDVMIESALPLLGSGNLIEAVRSRSDEGHTFDSRARLSHLSVSNCAGMSERTASELEKYVENFTWD</sequence>
<dbReference type="InterPro" id="IPR036047">
    <property type="entry name" value="F-box-like_dom_sf"/>
</dbReference>
<dbReference type="InParanoid" id="A0A067MMT9"/>
<dbReference type="Pfam" id="PF12937">
    <property type="entry name" value="F-box-like"/>
    <property type="match status" value="1"/>
</dbReference>
<dbReference type="SUPFAM" id="SSF81383">
    <property type="entry name" value="F-box domain"/>
    <property type="match status" value="1"/>
</dbReference>
<dbReference type="EMBL" id="KL198029">
    <property type="protein sequence ID" value="KDQ16045.1"/>
    <property type="molecule type" value="Genomic_DNA"/>
</dbReference>
<organism evidence="2 3">
    <name type="scientific">Botryobasidium botryosum (strain FD-172 SS1)</name>
    <dbReference type="NCBI Taxonomy" id="930990"/>
    <lineage>
        <taxon>Eukaryota</taxon>
        <taxon>Fungi</taxon>
        <taxon>Dikarya</taxon>
        <taxon>Basidiomycota</taxon>
        <taxon>Agaricomycotina</taxon>
        <taxon>Agaricomycetes</taxon>
        <taxon>Cantharellales</taxon>
        <taxon>Botryobasidiaceae</taxon>
        <taxon>Botryobasidium</taxon>
    </lineage>
</organism>
<name>A0A067MMT9_BOTB1</name>